<dbReference type="OrthoDB" id="6106791at2"/>
<evidence type="ECO:0000313" key="2">
    <source>
        <dbReference type="Proteomes" id="UP000516370"/>
    </source>
</evidence>
<accession>A0A7H1J5K2</accession>
<dbReference type="Proteomes" id="UP000516370">
    <property type="component" value="Chromosome"/>
</dbReference>
<dbReference type="EMBL" id="CP061081">
    <property type="protein sequence ID" value="QNT05768.1"/>
    <property type="molecule type" value="Genomic_DNA"/>
</dbReference>
<reference evidence="1 2" key="1">
    <citation type="submission" date="2020-09" db="EMBL/GenBank/DDBJ databases">
        <title>Complete genome sequence of an Arctic sea ice bacterium Marinomonas arctica BSI20414.</title>
        <authorList>
            <person name="Liao L."/>
            <person name="Chen B."/>
        </authorList>
    </citation>
    <scope>NUCLEOTIDE SEQUENCE [LARGE SCALE GENOMIC DNA]</scope>
    <source>
        <strain evidence="1 2">BSI20414</strain>
    </source>
</reference>
<gene>
    <name evidence="1" type="ORF">IBG28_19295</name>
</gene>
<evidence type="ECO:0000313" key="1">
    <source>
        <dbReference type="EMBL" id="QNT05768.1"/>
    </source>
</evidence>
<dbReference type="KEGG" id="mard:IBG28_19295"/>
<dbReference type="AlphaFoldDB" id="A0A7H1J5K2"/>
<dbReference type="RefSeq" id="WP_111608717.1">
    <property type="nucleotide sequence ID" value="NZ_BMLJ01000019.1"/>
</dbReference>
<organism evidence="1 2">
    <name type="scientific">Marinomonas arctica</name>
    <dbReference type="NCBI Taxonomy" id="383750"/>
    <lineage>
        <taxon>Bacteria</taxon>
        <taxon>Pseudomonadati</taxon>
        <taxon>Pseudomonadota</taxon>
        <taxon>Gammaproteobacteria</taxon>
        <taxon>Oceanospirillales</taxon>
        <taxon>Oceanospirillaceae</taxon>
        <taxon>Marinomonas</taxon>
    </lineage>
</organism>
<sequence>MIIIALLQHISVCFQRYHSRKKLASLSHELRKDMGIMQDSFEVEVAKGNVFILIKELSAMLKNESKKARKA</sequence>
<proteinExistence type="predicted"/>
<keyword evidence="2" id="KW-1185">Reference proteome</keyword>
<protein>
    <submittedName>
        <fullName evidence="1">Uncharacterized protein</fullName>
    </submittedName>
</protein>
<name>A0A7H1J5K2_9GAMM</name>